<keyword evidence="10" id="KW-1185">Reference proteome</keyword>
<evidence type="ECO:0000259" key="2">
    <source>
        <dbReference type="Pfam" id="PF13550"/>
    </source>
</evidence>
<dbReference type="InterPro" id="IPR057549">
    <property type="entry name" value="PB4_spike"/>
</dbReference>
<feature type="domain" description="Straight fiber protein PB4 spike" evidence="3">
    <location>
        <begin position="903"/>
        <end position="1000"/>
    </location>
</feature>
<protein>
    <submittedName>
        <fullName evidence="8">Host specificity protein J</fullName>
    </submittedName>
</protein>
<evidence type="ECO:0000313" key="9">
    <source>
        <dbReference type="Proteomes" id="UP000807542"/>
    </source>
</evidence>
<feature type="domain" description="Tip attachment protein J" evidence="2">
    <location>
        <begin position="329"/>
        <end position="494"/>
    </location>
</feature>
<dbReference type="Proteomes" id="UP000807542">
    <property type="component" value="Unassembled WGS sequence"/>
</dbReference>
<feature type="domain" description="Tip attachment protein J HDII-ins2" evidence="6">
    <location>
        <begin position="84"/>
        <end position="208"/>
    </location>
</feature>
<dbReference type="Proteomes" id="UP001296969">
    <property type="component" value="Unassembled WGS sequence"/>
</dbReference>
<feature type="domain" description="Tip attachment protein J second Ig-like" evidence="5">
    <location>
        <begin position="704"/>
        <end position="801"/>
    </location>
</feature>
<dbReference type="PANTHER" id="PTHR36251:SF2">
    <property type="entry name" value="GIFSY-2 PROPHAGE HOST SPECIFICITY PROTEIN J, PHAGE LAMBDA"/>
    <property type="match status" value="1"/>
</dbReference>
<evidence type="ECO:0000313" key="8">
    <source>
        <dbReference type="EMBL" id="MBK5175549.1"/>
    </source>
</evidence>
<evidence type="ECO:0000259" key="4">
    <source>
        <dbReference type="Pfam" id="PF24421"/>
    </source>
</evidence>
<evidence type="ECO:0000313" key="10">
    <source>
        <dbReference type="Proteomes" id="UP001296969"/>
    </source>
</evidence>
<dbReference type="Pfam" id="PF13550">
    <property type="entry name" value="Phage-tail_3"/>
    <property type="match status" value="1"/>
</dbReference>
<dbReference type="Pfam" id="PF24489">
    <property type="entry name" value="Ig_J_second"/>
    <property type="match status" value="1"/>
</dbReference>
<sequence>MGKGGGSSHTPTEQPDNLKSKQKLSIIDMLCEGQIEGPVGGLRGVYLNKTPVQGDDGTNNFAGVNLQWVAGTQAQDYLSGFPSSENEVSVGSEVKHSTPIVRTITDVDIDRVRVTVGVSALYEVTDKGDTNGSWVQLVVQVGSGSIWRTVSTVDINGKTRSQYLRSVIVDDLPARPFNIRVVRTNEDSTSSRLENKTVWSSYTEIIDTKLTYPNTAVVGLQFDSEQFNGVPSRQYLIDGLIVQVPDNYDSINRTYNGLWTGTFKPSWTNNPAWIFYDLVTNERYGLGKRLGQFGCDKFSLYIISQYCDQLVDDGFGGKEPRMTCNAYITDQRQAKDLLDDLASVFRAMPVWDGLQMTCVMDRPSDPVWRYSNANVIDGKFSYSSSAQKARHTAVHVRYVDPNNGWETATEYVADDTLIARYGLNVSQVDAFGCTSRGQAHRAGKWILETERLEKQTVSFQVGREGIKHLPGDIIEVADNNFAGARIGGRIVSIDDGKQTVTLDRDVVITDDEQAFFGYIDNNGTPQKVQVFPHPEPNILVLGRAIDGITDYGMWTLSTATIKPRLFRALGISEDEGTYTISAIQHVPEKEGVVDNGTVFDPDTNTLYSGRIPPVEHLQIEAMPDSDVFQIRMTWDTPRVMSGLVFDVKLMREDMVHKREIVSDTEFLCGNLPLGNYSVAIRGKNPAGQLGTETTTVFEIGPPSLPDHLQVTVGNFNVTIKPVVTKPTSLGTQYEFYKGMTEAEVIAQSNYLGRAIVLNDVNCTPDTEYWYGVQAVNGVGRSNMMIQQVRTKLKPEDILDLIGPEIPKLDWAKELSEMVEENSSNIVLLEDRAALVVNKDNRVTGITITAGDEASAIDFLADFVSFTDPDSFERNLYWDNNRKTLILKGEIQLLDGTSVSSKNDLGNGAGGIFRIKSASGVFPGSAEVANALFRSAFGTDPGIDTVLTFYSVNGAGKVDRADSRMYNGTDWITPMLFIDGDLIALGTIRGDRLVAGTEIYAPVIRGGALVAASIQGGTLNINDRFIVDQYGNVAIRNANAGVGLQITSSSVDVYNEYGQLMTRNGRLW</sequence>
<proteinExistence type="predicted"/>
<dbReference type="InterPro" id="IPR032876">
    <property type="entry name" value="J_dom"/>
</dbReference>
<evidence type="ECO:0000256" key="1">
    <source>
        <dbReference type="SAM" id="MobiDB-lite"/>
    </source>
</evidence>
<feature type="domain" description="Tip attachment protein J Fn3-1" evidence="4">
    <location>
        <begin position="604"/>
        <end position="702"/>
    </location>
</feature>
<dbReference type="InterPro" id="IPR055385">
    <property type="entry name" value="GpJ_HDII-ins2"/>
</dbReference>
<feature type="compositionally biased region" description="Polar residues" evidence="1">
    <location>
        <begin position="8"/>
        <end position="17"/>
    </location>
</feature>
<dbReference type="AlphaFoldDB" id="A0A9D7FRP3"/>
<dbReference type="InterPro" id="IPR036116">
    <property type="entry name" value="FN3_sf"/>
</dbReference>
<dbReference type="InterPro" id="IPR053171">
    <property type="entry name" value="Viral_Tip_Attach_Protein"/>
</dbReference>
<evidence type="ECO:0000259" key="6">
    <source>
        <dbReference type="Pfam" id="PF24801"/>
    </source>
</evidence>
<gene>
    <name evidence="8" type="ORF">I2492_04315</name>
    <name evidence="7" type="ORF">I2493_04315</name>
</gene>
<organism evidence="8 9">
    <name type="scientific">Limnobaculum xujianqingii</name>
    <dbReference type="NCBI Taxonomy" id="2738837"/>
    <lineage>
        <taxon>Bacteria</taxon>
        <taxon>Pseudomonadati</taxon>
        <taxon>Pseudomonadota</taxon>
        <taxon>Gammaproteobacteria</taxon>
        <taxon>Enterobacterales</taxon>
        <taxon>Budviciaceae</taxon>
        <taxon>Limnobaculum</taxon>
    </lineage>
</organism>
<dbReference type="EMBL" id="JADRCP010000001">
    <property type="protein sequence ID" value="MBK5175549.1"/>
    <property type="molecule type" value="Genomic_DNA"/>
</dbReference>
<dbReference type="RefSeq" id="WP_228397399.1">
    <property type="nucleotide sequence ID" value="NZ_JADRCP010000001.1"/>
</dbReference>
<feature type="region of interest" description="Disordered" evidence="1">
    <location>
        <begin position="1"/>
        <end position="21"/>
    </location>
</feature>
<dbReference type="SUPFAM" id="SSF49265">
    <property type="entry name" value="Fibronectin type III"/>
    <property type="match status" value="1"/>
</dbReference>
<dbReference type="Pfam" id="PF24168">
    <property type="entry name" value="PB4_spike"/>
    <property type="match status" value="1"/>
</dbReference>
<dbReference type="InterPro" id="IPR057587">
    <property type="entry name" value="GpJ_Ig_second"/>
</dbReference>
<dbReference type="InterPro" id="IPR055383">
    <property type="entry name" value="FN3-1_GpJ"/>
</dbReference>
<evidence type="ECO:0000313" key="7">
    <source>
        <dbReference type="EMBL" id="MBK5072240.1"/>
    </source>
</evidence>
<accession>A0A9D7FRP3</accession>
<evidence type="ECO:0000259" key="3">
    <source>
        <dbReference type="Pfam" id="PF24168"/>
    </source>
</evidence>
<dbReference type="Pfam" id="PF24801">
    <property type="entry name" value="FNIII-A_GpJ"/>
    <property type="match status" value="1"/>
</dbReference>
<dbReference type="Pfam" id="PF24421">
    <property type="entry name" value="Ig_J"/>
    <property type="match status" value="1"/>
</dbReference>
<comment type="caution">
    <text evidence="8">The sequence shown here is derived from an EMBL/GenBank/DDBJ whole genome shotgun (WGS) entry which is preliminary data.</text>
</comment>
<reference evidence="8 10" key="1">
    <citation type="submission" date="2020-11" db="EMBL/GenBank/DDBJ databases">
        <title>Insectihabitans protaetiae gen. nov. sp. nov. and Insectihabitans allomyrinae sp. nov., isolated from larvae of Protaetia brevitarsis seulensis and Allomyrina dichotoma, respectively.</title>
        <authorList>
            <person name="Lee S.D."/>
            <person name="Byeon Y.-S."/>
            <person name="Kim S.-M."/>
            <person name="Yang H.L."/>
            <person name="Kim I.S."/>
        </authorList>
    </citation>
    <scope>NUCLEOTIDE SEQUENCE</scope>
    <source>
        <strain evidence="8">CWB-B4</strain>
        <strain evidence="7 10">CWB-B43</strain>
    </source>
</reference>
<name>A0A9D7FRP3_9GAMM</name>
<dbReference type="EMBL" id="JADRCQ010000001">
    <property type="protein sequence ID" value="MBK5072240.1"/>
    <property type="molecule type" value="Genomic_DNA"/>
</dbReference>
<dbReference type="PANTHER" id="PTHR36251">
    <property type="entry name" value="FELS-1 PROPHAGE HOST SPECIFICITY PROTEIN-RELATED"/>
    <property type="match status" value="1"/>
</dbReference>
<evidence type="ECO:0000259" key="5">
    <source>
        <dbReference type="Pfam" id="PF24489"/>
    </source>
</evidence>